<dbReference type="PANTHER" id="PTHR41251">
    <property type="entry name" value="NON-HOMOLOGOUS END JOINING PROTEIN KU"/>
    <property type="match status" value="1"/>
</dbReference>
<comment type="similarity">
    <text evidence="1">Belongs to the prokaryotic Ku family.</text>
</comment>
<keyword evidence="1" id="KW-0233">DNA recombination</keyword>
<dbReference type="Proteomes" id="UP000028826">
    <property type="component" value="Unassembled WGS sequence"/>
</dbReference>
<dbReference type="STRING" id="195105.CN97_13750"/>
<comment type="subunit">
    <text evidence="1">Homodimer. Interacts with LigD.</text>
</comment>
<keyword evidence="4" id="KW-1185">Reference proteome</keyword>
<dbReference type="eggNOG" id="COG1273">
    <property type="taxonomic scope" value="Bacteria"/>
</dbReference>
<feature type="region of interest" description="Disordered" evidence="2">
    <location>
        <begin position="224"/>
        <end position="251"/>
    </location>
</feature>
<sequence length="266" mass="30143">MAPRPFWKGYLKLSLVTCPVAMTPATSEADKLRFNTVNAKTGNPTLSRYVDEKTGKEVPEKDQVKGYPKGEDDYVLLEDAEIESVALDSTHTISIDRFVPSENVGWVWLDTPHYLLPDDKVAEEAYAVIRAAMEATGTYGLSRLVLYRRERPVLLVPKGKGIMLWTLRYGDEVRDPSEYFEQKPETPDSDLLKMITKLIDTRKTDWTPEIVHDPVQARLLEMIEAKRKPARKTRKPASPPSEPEEEGKVIDIMDALKRSLSGGKKR</sequence>
<reference evidence="3 4" key="1">
    <citation type="submission" date="2014-03" db="EMBL/GenBank/DDBJ databases">
        <title>Genome of Haematobacter massiliensis CCUG 47968.</title>
        <authorList>
            <person name="Wang D."/>
            <person name="Wang G."/>
        </authorList>
    </citation>
    <scope>NUCLEOTIDE SEQUENCE [LARGE SCALE GENOMIC DNA]</scope>
    <source>
        <strain evidence="3 4">CCUG 47968</strain>
    </source>
</reference>
<dbReference type="SMART" id="SM00559">
    <property type="entry name" value="Ku78"/>
    <property type="match status" value="1"/>
</dbReference>
<dbReference type="GO" id="GO:0006310">
    <property type="term" value="P:DNA recombination"/>
    <property type="evidence" value="ECO:0007669"/>
    <property type="project" value="UniProtKB-KW"/>
</dbReference>
<dbReference type="AlphaFoldDB" id="A0A086Y8K1"/>
<comment type="function">
    <text evidence="1">With LigD forms a non-homologous end joining (NHEJ) DNA repair enzyme, which repairs dsDNA breaks with reduced fidelity. Binds linear dsDNA with 5'- and 3'- overhangs but not closed circular dsDNA nor ssDNA. Recruits and stimulates the ligase activity of LigD.</text>
</comment>
<dbReference type="CDD" id="cd00789">
    <property type="entry name" value="KU_like"/>
    <property type="match status" value="1"/>
</dbReference>
<keyword evidence="1" id="KW-0234">DNA repair</keyword>
<dbReference type="OrthoDB" id="9780854at2"/>
<keyword evidence="1" id="KW-0227">DNA damage</keyword>
<comment type="caution">
    <text evidence="3">The sequence shown here is derived from an EMBL/GenBank/DDBJ whole genome shotgun (WGS) entry which is preliminary data.</text>
</comment>
<dbReference type="Gene3D" id="2.40.290.10">
    <property type="match status" value="1"/>
</dbReference>
<dbReference type="InterPro" id="IPR016194">
    <property type="entry name" value="SPOC-like_C_dom_sf"/>
</dbReference>
<protein>
    <recommendedName>
        <fullName evidence="1">Non-homologous end joining protein Ku</fullName>
    </recommendedName>
</protein>
<dbReference type="SUPFAM" id="SSF100939">
    <property type="entry name" value="SPOC domain-like"/>
    <property type="match status" value="1"/>
</dbReference>
<dbReference type="PIRSF" id="PIRSF006493">
    <property type="entry name" value="Prok_Ku"/>
    <property type="match status" value="1"/>
</dbReference>
<keyword evidence="1" id="KW-0238">DNA-binding</keyword>
<dbReference type="InterPro" id="IPR006164">
    <property type="entry name" value="DNA_bd_Ku70/Ku80"/>
</dbReference>
<dbReference type="InterPro" id="IPR009187">
    <property type="entry name" value="Prok_Ku"/>
</dbReference>
<dbReference type="RefSeq" id="WP_035709310.1">
    <property type="nucleotide sequence ID" value="NZ_CAMIFG010000087.1"/>
</dbReference>
<dbReference type="NCBIfam" id="TIGR02772">
    <property type="entry name" value="Ku_bact"/>
    <property type="match status" value="1"/>
</dbReference>
<dbReference type="EMBL" id="JGYG01000003">
    <property type="protein sequence ID" value="KFI30601.1"/>
    <property type="molecule type" value="Genomic_DNA"/>
</dbReference>
<evidence type="ECO:0000256" key="1">
    <source>
        <dbReference type="HAMAP-Rule" id="MF_01875"/>
    </source>
</evidence>
<dbReference type="Pfam" id="PF02735">
    <property type="entry name" value="Ku"/>
    <property type="match status" value="1"/>
</dbReference>
<dbReference type="HAMAP" id="MF_01875">
    <property type="entry name" value="Prokaryotic_Ku"/>
    <property type="match status" value="1"/>
</dbReference>
<name>A0A086Y8K1_9RHOB</name>
<dbReference type="GO" id="GO:0006303">
    <property type="term" value="P:double-strand break repair via nonhomologous end joining"/>
    <property type="evidence" value="ECO:0007669"/>
    <property type="project" value="UniProtKB-UniRule"/>
</dbReference>
<evidence type="ECO:0000256" key="2">
    <source>
        <dbReference type="SAM" id="MobiDB-lite"/>
    </source>
</evidence>
<dbReference type="GO" id="GO:0003690">
    <property type="term" value="F:double-stranded DNA binding"/>
    <property type="evidence" value="ECO:0007669"/>
    <property type="project" value="UniProtKB-UniRule"/>
</dbReference>
<proteinExistence type="inferred from homology"/>
<gene>
    <name evidence="1" type="primary">ku</name>
    <name evidence="3" type="ORF">CN97_13750</name>
</gene>
<dbReference type="PANTHER" id="PTHR41251:SF1">
    <property type="entry name" value="NON-HOMOLOGOUS END JOINING PROTEIN KU"/>
    <property type="match status" value="1"/>
</dbReference>
<organism evidence="3 4">
    <name type="scientific">Haematobacter massiliensis</name>
    <dbReference type="NCBI Taxonomy" id="195105"/>
    <lineage>
        <taxon>Bacteria</taxon>
        <taxon>Pseudomonadati</taxon>
        <taxon>Pseudomonadota</taxon>
        <taxon>Alphaproteobacteria</taxon>
        <taxon>Rhodobacterales</taxon>
        <taxon>Paracoccaceae</taxon>
        <taxon>Haematobacter</taxon>
    </lineage>
</organism>
<evidence type="ECO:0000313" key="4">
    <source>
        <dbReference type="Proteomes" id="UP000028826"/>
    </source>
</evidence>
<evidence type="ECO:0000313" key="3">
    <source>
        <dbReference type="EMBL" id="KFI30601.1"/>
    </source>
</evidence>
<accession>A0A086Y8K1</accession>